<comment type="caution">
    <text evidence="2">The sequence shown here is derived from an EMBL/GenBank/DDBJ whole genome shotgun (WGS) entry which is preliminary data.</text>
</comment>
<protein>
    <submittedName>
        <fullName evidence="2">Uncharacterized protein</fullName>
    </submittedName>
</protein>
<dbReference type="EMBL" id="JBELQB010000011">
    <property type="protein sequence ID" value="MFL9838652.1"/>
    <property type="molecule type" value="Genomic_DNA"/>
</dbReference>
<sequence>MNQPDKNLNSYNQDEVVLNSSEKQIHAGNESRHRRIKEKFSPGLQHEYNPEDFCTD</sequence>
<organism evidence="2 3">
    <name type="scientific">Flavobacterium rhizophilum</name>
    <dbReference type="NCBI Taxonomy" id="3163296"/>
    <lineage>
        <taxon>Bacteria</taxon>
        <taxon>Pseudomonadati</taxon>
        <taxon>Bacteroidota</taxon>
        <taxon>Flavobacteriia</taxon>
        <taxon>Flavobacteriales</taxon>
        <taxon>Flavobacteriaceae</taxon>
        <taxon>Flavobacterium</taxon>
    </lineage>
</organism>
<dbReference type="Proteomes" id="UP001629059">
    <property type="component" value="Unassembled WGS sequence"/>
</dbReference>
<proteinExistence type="predicted"/>
<evidence type="ECO:0000313" key="2">
    <source>
        <dbReference type="EMBL" id="MFL9838652.1"/>
    </source>
</evidence>
<evidence type="ECO:0000313" key="3">
    <source>
        <dbReference type="Proteomes" id="UP001629059"/>
    </source>
</evidence>
<name>A0ABW8YG30_9FLAO</name>
<accession>A0ABW8YG30</accession>
<gene>
    <name evidence="2" type="ORF">ABS768_14165</name>
</gene>
<reference evidence="2 3" key="1">
    <citation type="submission" date="2024-06" db="EMBL/GenBank/DDBJ databases">
        <authorList>
            <person name="Kaempfer P."/>
            <person name="Viver T."/>
        </authorList>
    </citation>
    <scope>NUCLEOTIDE SEQUENCE [LARGE SCALE GENOMIC DNA]</scope>
    <source>
        <strain evidence="2 3">ST-75</strain>
    </source>
</reference>
<keyword evidence="3" id="KW-1185">Reference proteome</keyword>
<evidence type="ECO:0000256" key="1">
    <source>
        <dbReference type="SAM" id="MobiDB-lite"/>
    </source>
</evidence>
<dbReference type="RefSeq" id="WP_408075596.1">
    <property type="nucleotide sequence ID" value="NZ_JBELQB010000011.1"/>
</dbReference>
<feature type="region of interest" description="Disordered" evidence="1">
    <location>
        <begin position="23"/>
        <end position="56"/>
    </location>
</feature>